<feature type="domain" description="TFIIS N-terminal" evidence="5">
    <location>
        <begin position="148"/>
        <end position="223"/>
    </location>
</feature>
<dbReference type="Pfam" id="PF08711">
    <property type="entry name" value="Med26"/>
    <property type="match status" value="1"/>
</dbReference>
<reference evidence="6 7" key="1">
    <citation type="journal article" date="2023" name="BMC Biotechnol.">
        <title>Vitis rotundifolia cv Carlos genome sequencing.</title>
        <authorList>
            <person name="Huff M."/>
            <person name="Hulse-Kemp A."/>
            <person name="Scheffler B."/>
            <person name="Youngblood R."/>
            <person name="Simpson S."/>
            <person name="Babiker E."/>
            <person name="Staton M."/>
        </authorList>
    </citation>
    <scope>NUCLEOTIDE SEQUENCE [LARGE SCALE GENOMIC DNA]</scope>
    <source>
        <tissue evidence="6">Leaf</tissue>
    </source>
</reference>
<proteinExistence type="predicted"/>
<dbReference type="PANTHER" id="PTHR46554">
    <property type="entry name" value="MEDIATOR OF RNA POLYMERASE II TRANSCRIPTION SUBUNIT 26A-RELATED"/>
    <property type="match status" value="1"/>
</dbReference>
<feature type="compositionally biased region" description="Basic and acidic residues" evidence="4">
    <location>
        <begin position="106"/>
        <end position="119"/>
    </location>
</feature>
<dbReference type="PANTHER" id="PTHR46554:SF2">
    <property type="entry name" value="TFIIS N-TERMINAL DOMAIN-CONTAINING PROTEIN"/>
    <property type="match status" value="1"/>
</dbReference>
<comment type="caution">
    <text evidence="6">The sequence shown here is derived from an EMBL/GenBank/DDBJ whole genome shotgun (WGS) entry which is preliminary data.</text>
</comment>
<feature type="region of interest" description="Disordered" evidence="4">
    <location>
        <begin position="453"/>
        <end position="477"/>
    </location>
</feature>
<comment type="subcellular location">
    <subcellularLocation>
        <location evidence="1 3">Nucleus</location>
    </subcellularLocation>
</comment>
<evidence type="ECO:0000256" key="3">
    <source>
        <dbReference type="PROSITE-ProRule" id="PRU00649"/>
    </source>
</evidence>
<protein>
    <recommendedName>
        <fullName evidence="5">TFIIS N-terminal domain-containing protein</fullName>
    </recommendedName>
</protein>
<sequence>MATNSGNLDQWRNYFRTANSDIFGIIEHAILVAASDCPKEFRLRRDRIAEKLFSCKLTRCFGCDRVELAVPENDGGGCKIEFDMDACQFEAGGSGSKESKVNSSSKESKANSIREDRGEMNTNQVSNYSYGEAEALTDEIEEETQIAGEVLRIREILENSQDESDSVLFDSLRKLQLMVLSVDNLKATEIGKAVNGLRKHGSKQIRQLARTLIDEWKDMVDEWVNATAAIAEGTPDSVNPSVVDDDEEDEGLPFPPLDELAFLTTQPTSLELSQFFDGMDDDGNPRNNGEFNKNRENGRKPSLENQNISKRKQQLPDEANGVTKDKSQQIKKQEPVVKSNKPINTQSGFGRPQEILVRPNKPSNTDSGPGRPPKPGVGQKVNNETKFLQKSDKPAIQRKPVVGQQDKSKSSEEDTIQVKLEAAKRKLHERYQQAEDAKRQRTIQVMELQDLPKQGLGHRNPHIRHGNNNRHWANGRR</sequence>
<dbReference type="InterPro" id="IPR035441">
    <property type="entry name" value="TFIIS/LEDGF_dom_sf"/>
</dbReference>
<accession>A0AA39DRG6</accession>
<dbReference type="SUPFAM" id="SSF47676">
    <property type="entry name" value="Conserved domain common to transcription factors TFIIS, elongin A, CRSP70"/>
    <property type="match status" value="1"/>
</dbReference>
<feature type="compositionally biased region" description="Basic residues" evidence="4">
    <location>
        <begin position="459"/>
        <end position="477"/>
    </location>
</feature>
<dbReference type="Gene3D" id="1.20.930.10">
    <property type="entry name" value="Conserved domain common to transcription factors TFIIS, elongin A, CRSP70"/>
    <property type="match status" value="1"/>
</dbReference>
<dbReference type="SMART" id="SM00509">
    <property type="entry name" value="TFS2N"/>
    <property type="match status" value="1"/>
</dbReference>
<keyword evidence="2 3" id="KW-0539">Nucleus</keyword>
<name>A0AA39DRG6_VITRO</name>
<dbReference type="InterPro" id="IPR003617">
    <property type="entry name" value="TFIIS/CRSP70_N_sub"/>
</dbReference>
<evidence type="ECO:0000313" key="6">
    <source>
        <dbReference type="EMBL" id="KAJ9694328.1"/>
    </source>
</evidence>
<gene>
    <name evidence="6" type="ORF">PVL29_010028</name>
</gene>
<dbReference type="PROSITE" id="PS51319">
    <property type="entry name" value="TFIIS_N"/>
    <property type="match status" value="1"/>
</dbReference>
<feature type="region of interest" description="Disordered" evidence="4">
    <location>
        <begin position="93"/>
        <end position="123"/>
    </location>
</feature>
<feature type="compositionally biased region" description="Basic and acidic residues" evidence="4">
    <location>
        <begin position="292"/>
        <end position="302"/>
    </location>
</feature>
<dbReference type="GO" id="GO:0005634">
    <property type="term" value="C:nucleus"/>
    <property type="evidence" value="ECO:0007669"/>
    <property type="project" value="UniProtKB-SubCell"/>
</dbReference>
<evidence type="ECO:0000256" key="1">
    <source>
        <dbReference type="ARBA" id="ARBA00004123"/>
    </source>
</evidence>
<keyword evidence="7" id="KW-1185">Reference proteome</keyword>
<evidence type="ECO:0000256" key="2">
    <source>
        <dbReference type="ARBA" id="ARBA00023242"/>
    </source>
</evidence>
<dbReference type="CDD" id="cd00183">
    <property type="entry name" value="TFIIS_I"/>
    <property type="match status" value="1"/>
</dbReference>
<organism evidence="6 7">
    <name type="scientific">Vitis rotundifolia</name>
    <name type="common">Muscadine grape</name>
    <dbReference type="NCBI Taxonomy" id="103349"/>
    <lineage>
        <taxon>Eukaryota</taxon>
        <taxon>Viridiplantae</taxon>
        <taxon>Streptophyta</taxon>
        <taxon>Embryophyta</taxon>
        <taxon>Tracheophyta</taxon>
        <taxon>Spermatophyta</taxon>
        <taxon>Magnoliopsida</taxon>
        <taxon>eudicotyledons</taxon>
        <taxon>Gunneridae</taxon>
        <taxon>Pentapetalae</taxon>
        <taxon>rosids</taxon>
        <taxon>Vitales</taxon>
        <taxon>Vitaceae</taxon>
        <taxon>Viteae</taxon>
        <taxon>Vitis</taxon>
    </lineage>
</organism>
<feature type="region of interest" description="Disordered" evidence="4">
    <location>
        <begin position="231"/>
        <end position="256"/>
    </location>
</feature>
<feature type="compositionally biased region" description="Basic and acidic residues" evidence="4">
    <location>
        <begin position="323"/>
        <end position="335"/>
    </location>
</feature>
<dbReference type="InterPro" id="IPR017923">
    <property type="entry name" value="TFIIS_N"/>
</dbReference>
<feature type="region of interest" description="Disordered" evidence="4">
    <location>
        <begin position="274"/>
        <end position="417"/>
    </location>
</feature>
<evidence type="ECO:0000313" key="7">
    <source>
        <dbReference type="Proteomes" id="UP001168098"/>
    </source>
</evidence>
<dbReference type="EMBL" id="JARBHA010000008">
    <property type="protein sequence ID" value="KAJ9694328.1"/>
    <property type="molecule type" value="Genomic_DNA"/>
</dbReference>
<evidence type="ECO:0000256" key="4">
    <source>
        <dbReference type="SAM" id="MobiDB-lite"/>
    </source>
</evidence>
<evidence type="ECO:0000259" key="5">
    <source>
        <dbReference type="PROSITE" id="PS51319"/>
    </source>
</evidence>
<dbReference type="AlphaFoldDB" id="A0AA39DRG6"/>
<dbReference type="Proteomes" id="UP001168098">
    <property type="component" value="Unassembled WGS sequence"/>
</dbReference>